<dbReference type="AlphaFoldDB" id="A0A1N7KAC8"/>
<dbReference type="Proteomes" id="UP000185999">
    <property type="component" value="Unassembled WGS sequence"/>
</dbReference>
<accession>A0A1N7KAC8</accession>
<organism evidence="1 2">
    <name type="scientific">Neptunomonas antarctica</name>
    <dbReference type="NCBI Taxonomy" id="619304"/>
    <lineage>
        <taxon>Bacteria</taxon>
        <taxon>Pseudomonadati</taxon>
        <taxon>Pseudomonadota</taxon>
        <taxon>Gammaproteobacteria</taxon>
        <taxon>Oceanospirillales</taxon>
        <taxon>Oceanospirillaceae</taxon>
        <taxon>Neptunomonas</taxon>
    </lineage>
</organism>
<dbReference type="Pfam" id="PF20227">
    <property type="entry name" value="DUF6586"/>
    <property type="match status" value="1"/>
</dbReference>
<evidence type="ECO:0000313" key="1">
    <source>
        <dbReference type="EMBL" id="SIS58489.1"/>
    </source>
</evidence>
<dbReference type="OrthoDB" id="6121078at2"/>
<protein>
    <submittedName>
        <fullName evidence="1">Uncharacterized protein</fullName>
    </submittedName>
</protein>
<keyword evidence="2" id="KW-1185">Reference proteome</keyword>
<evidence type="ECO:0000313" key="2">
    <source>
        <dbReference type="Proteomes" id="UP000185999"/>
    </source>
</evidence>
<dbReference type="EMBL" id="FTOE01000002">
    <property type="protein sequence ID" value="SIS58489.1"/>
    <property type="molecule type" value="Genomic_DNA"/>
</dbReference>
<reference evidence="2" key="1">
    <citation type="submission" date="2017-01" db="EMBL/GenBank/DDBJ databases">
        <authorList>
            <person name="Varghese N."/>
            <person name="Submissions S."/>
        </authorList>
    </citation>
    <scope>NUCLEOTIDE SEQUENCE [LARGE SCALE GENOMIC DNA]</scope>
    <source>
        <strain evidence="2">DSM 22306</strain>
    </source>
</reference>
<gene>
    <name evidence="1" type="ORF">SAMN05421760_102288</name>
</gene>
<dbReference type="STRING" id="619304.SAMN05421760_102288"/>
<proteinExistence type="predicted"/>
<name>A0A1N7KAC8_9GAMM</name>
<sequence>MSNIYLVRTNQKINFARIHLDALTEAQGSTGWSKHAMIESYNESVLFHLASAYSSFLREVAEKYRFATNVIDSLADLESLLDASGQESPERSELAALEQNDASWLHKMLAAYHACWQAADNHSVVASDQVSVSEIHVLQINPDHAEDGDILAEYRHWLNEFRSLVERLRSDMQEW</sequence>
<dbReference type="RefSeq" id="WP_054342384.1">
    <property type="nucleotide sequence ID" value="NZ_FTOE01000002.1"/>
</dbReference>
<dbReference type="InterPro" id="IPR046493">
    <property type="entry name" value="DUF6586"/>
</dbReference>